<name>A0AAU6UXM2_UNCXX</name>
<proteinExistence type="predicted"/>
<reference evidence="2" key="1">
    <citation type="submission" date="2022-03" db="EMBL/GenBank/DDBJ databases">
        <title>Sea Food Isolates.</title>
        <authorList>
            <person name="Li c."/>
        </authorList>
    </citation>
    <scope>NUCLEOTIDE SEQUENCE</scope>
    <source>
        <strain evidence="2">19MO04SH03</strain>
    </source>
</reference>
<keyword evidence="1" id="KW-0812">Transmembrane</keyword>
<keyword evidence="1" id="KW-1133">Transmembrane helix</keyword>
<evidence type="ECO:0000313" key="2">
    <source>
        <dbReference type="EMBL" id="XAG78693.1"/>
    </source>
</evidence>
<sequence length="119" mass="13389">MNKIGVLIYWLSCIYIFSHLFLMNSWLQFFDAFSILCTFVPAIFSLLIIKGRTLVISFSIFLKVMWLSAGLTTFYGIILTLSNLTVEYEALAAGFSVAILPIFYAFGASLLLLPLIVQD</sequence>
<feature type="transmembrane region" description="Helical" evidence="1">
    <location>
        <begin position="93"/>
        <end position="117"/>
    </location>
</feature>
<dbReference type="EMBL" id="CP095349">
    <property type="protein sequence ID" value="XAG78693.1"/>
    <property type="molecule type" value="Genomic_DNA"/>
</dbReference>
<protein>
    <submittedName>
        <fullName evidence="2">Uncharacterized protein</fullName>
    </submittedName>
</protein>
<keyword evidence="1" id="KW-0472">Membrane</keyword>
<feature type="transmembrane region" description="Helical" evidence="1">
    <location>
        <begin position="32"/>
        <end position="49"/>
    </location>
</feature>
<evidence type="ECO:0000256" key="1">
    <source>
        <dbReference type="SAM" id="Phobius"/>
    </source>
</evidence>
<accession>A0AAU6UXM2</accession>
<feature type="transmembrane region" description="Helical" evidence="1">
    <location>
        <begin position="7"/>
        <end position="26"/>
    </location>
</feature>
<gene>
    <name evidence="2" type="ORF">MRN18_15845</name>
</gene>
<feature type="transmembrane region" description="Helical" evidence="1">
    <location>
        <begin position="61"/>
        <end position="81"/>
    </location>
</feature>
<dbReference type="AlphaFoldDB" id="A0AAU6UXM2"/>
<organism evidence="2">
    <name type="scientific">bacterium 19MO04SH03</name>
    <dbReference type="NCBI Taxonomy" id="2920644"/>
    <lineage>
        <taxon>Bacteria</taxon>
    </lineage>
</organism>